<dbReference type="STRING" id="469383.Cwoe_5041"/>
<sequence>MSLLEVEGLRVRLPIDGEPRHVLHDVSLSIGAGEARGLVGESGSGKSMTARAVARLLPSGAQVDGAIRFDGEDVNGMGGSALRRYRTEGVAMIFQDPRTHINPVRRVGDFLTEALRTNLGMKADAAARKAVGLLAEVGIPDGERRLRQYPYELSGGLLQRVMIASALAVEPRLILADEPTTALDVTTQAEVVGILDELRRSRDMGLLFITHDLDLAAAICDSTSVMYAGRIVETQAARRLHERPLHPYTAALVHARPELTGDSPRLAAIPGRPLSAFEAPDGCAFAPRCAHAQDVCRTGAPALEPFGEGQTRCVRVAELVGERMERT</sequence>
<dbReference type="InterPro" id="IPR003439">
    <property type="entry name" value="ABC_transporter-like_ATP-bd"/>
</dbReference>
<keyword evidence="3" id="KW-0813">Transport</keyword>
<proteinExistence type="inferred from homology"/>
<reference evidence="9 10" key="1">
    <citation type="journal article" date="2010" name="Stand. Genomic Sci.">
        <title>Complete genome sequence of Conexibacter woesei type strain (ID131577).</title>
        <authorList>
            <person name="Pukall R."/>
            <person name="Lapidus A."/>
            <person name="Glavina Del Rio T."/>
            <person name="Copeland A."/>
            <person name="Tice H."/>
            <person name="Cheng J.-F."/>
            <person name="Lucas S."/>
            <person name="Chen F."/>
            <person name="Nolan M."/>
            <person name="Bruce D."/>
            <person name="Goodwin L."/>
            <person name="Pitluck S."/>
            <person name="Mavromatis K."/>
            <person name="Ivanova N."/>
            <person name="Ovchinnikova G."/>
            <person name="Pati A."/>
            <person name="Chen A."/>
            <person name="Palaniappan K."/>
            <person name="Land M."/>
            <person name="Hauser L."/>
            <person name="Chang Y.-J."/>
            <person name="Jeffries C.D."/>
            <person name="Chain P."/>
            <person name="Meincke L."/>
            <person name="Sims D."/>
            <person name="Brettin T."/>
            <person name="Detter J.C."/>
            <person name="Rohde M."/>
            <person name="Goeker M."/>
            <person name="Bristow J."/>
            <person name="Eisen J.A."/>
            <person name="Markowitz V."/>
            <person name="Kyrpides N.C."/>
            <person name="Klenk H.-P."/>
            <person name="Hugenholtz P."/>
        </authorList>
    </citation>
    <scope>NUCLEOTIDE SEQUENCE [LARGE SCALE GENOMIC DNA]</scope>
    <source>
        <strain evidence="10">DSM 14684 / CIP 108061 / JCM 11494 / NBRC 100937 / ID131577</strain>
    </source>
</reference>
<evidence type="ECO:0000313" key="10">
    <source>
        <dbReference type="Proteomes" id="UP000008229"/>
    </source>
</evidence>
<keyword evidence="10" id="KW-1185">Reference proteome</keyword>
<dbReference type="CDD" id="cd03257">
    <property type="entry name" value="ABC_NikE_OppD_transporters"/>
    <property type="match status" value="1"/>
</dbReference>
<organism evidence="9 10">
    <name type="scientific">Conexibacter woesei (strain DSM 14684 / CCUG 47730 / CIP 108061 / JCM 11494 / NBRC 100937 / ID131577)</name>
    <dbReference type="NCBI Taxonomy" id="469383"/>
    <lineage>
        <taxon>Bacteria</taxon>
        <taxon>Bacillati</taxon>
        <taxon>Actinomycetota</taxon>
        <taxon>Thermoleophilia</taxon>
        <taxon>Solirubrobacterales</taxon>
        <taxon>Conexibacteraceae</taxon>
        <taxon>Conexibacter</taxon>
    </lineage>
</organism>
<dbReference type="KEGG" id="cwo:Cwoe_5041"/>
<reference evidence="10" key="2">
    <citation type="submission" date="2010-01" db="EMBL/GenBank/DDBJ databases">
        <title>The complete genome of Conexibacter woesei DSM 14684.</title>
        <authorList>
            <consortium name="US DOE Joint Genome Institute (JGI-PGF)"/>
            <person name="Lucas S."/>
            <person name="Copeland A."/>
            <person name="Lapidus A."/>
            <person name="Glavina del Rio T."/>
            <person name="Dalin E."/>
            <person name="Tice H."/>
            <person name="Bruce D."/>
            <person name="Goodwin L."/>
            <person name="Pitluck S."/>
            <person name="Kyrpides N."/>
            <person name="Mavromatis K."/>
            <person name="Ivanova N."/>
            <person name="Mikhailova N."/>
            <person name="Chertkov O."/>
            <person name="Brettin T."/>
            <person name="Detter J.C."/>
            <person name="Han C."/>
            <person name="Larimer F."/>
            <person name="Land M."/>
            <person name="Hauser L."/>
            <person name="Markowitz V."/>
            <person name="Cheng J.-F."/>
            <person name="Hugenholtz P."/>
            <person name="Woyke T."/>
            <person name="Wu D."/>
            <person name="Pukall R."/>
            <person name="Steenblock K."/>
            <person name="Schneider S."/>
            <person name="Klenk H.-P."/>
            <person name="Eisen J.A."/>
        </authorList>
    </citation>
    <scope>NUCLEOTIDE SEQUENCE [LARGE SCALE GENOMIC DNA]</scope>
    <source>
        <strain evidence="10">DSM 14684 / CIP 108061 / JCM 11494 / NBRC 100937 / ID131577</strain>
    </source>
</reference>
<dbReference type="InterPro" id="IPR027417">
    <property type="entry name" value="P-loop_NTPase"/>
</dbReference>
<dbReference type="NCBIfam" id="TIGR01727">
    <property type="entry name" value="oligo_HPY"/>
    <property type="match status" value="1"/>
</dbReference>
<dbReference type="InterPro" id="IPR003593">
    <property type="entry name" value="AAA+_ATPase"/>
</dbReference>
<dbReference type="RefSeq" id="WP_012936503.1">
    <property type="nucleotide sequence ID" value="NC_013739.1"/>
</dbReference>
<dbReference type="PANTHER" id="PTHR43297:SF2">
    <property type="entry name" value="DIPEPTIDE TRANSPORT ATP-BINDING PROTEIN DPPD"/>
    <property type="match status" value="1"/>
</dbReference>
<dbReference type="PANTHER" id="PTHR43297">
    <property type="entry name" value="OLIGOPEPTIDE TRANSPORT ATP-BINDING PROTEIN APPD"/>
    <property type="match status" value="1"/>
</dbReference>
<name>D3FD60_CONWI</name>
<evidence type="ECO:0000256" key="4">
    <source>
        <dbReference type="ARBA" id="ARBA00022475"/>
    </source>
</evidence>
<dbReference type="PROSITE" id="PS50893">
    <property type="entry name" value="ABC_TRANSPORTER_2"/>
    <property type="match status" value="1"/>
</dbReference>
<dbReference type="HOGENOM" id="CLU_000604_1_23_11"/>
<evidence type="ECO:0000256" key="6">
    <source>
        <dbReference type="ARBA" id="ARBA00022840"/>
    </source>
</evidence>
<dbReference type="Pfam" id="PF00005">
    <property type="entry name" value="ABC_tran"/>
    <property type="match status" value="1"/>
</dbReference>
<comment type="subcellular location">
    <subcellularLocation>
        <location evidence="1">Cell membrane</location>
        <topology evidence="1">Peripheral membrane protein</topology>
    </subcellularLocation>
</comment>
<gene>
    <name evidence="9" type="ordered locus">Cwoe_5041</name>
</gene>
<dbReference type="SUPFAM" id="SSF52540">
    <property type="entry name" value="P-loop containing nucleoside triphosphate hydrolases"/>
    <property type="match status" value="1"/>
</dbReference>
<dbReference type="GO" id="GO:0015833">
    <property type="term" value="P:peptide transport"/>
    <property type="evidence" value="ECO:0007669"/>
    <property type="project" value="InterPro"/>
</dbReference>
<dbReference type="SMART" id="SM00382">
    <property type="entry name" value="AAA"/>
    <property type="match status" value="1"/>
</dbReference>
<protein>
    <submittedName>
        <fullName evidence="9">Oligopeptide/dipeptide ABC transporter, ATPase subunit</fullName>
    </submittedName>
</protein>
<evidence type="ECO:0000256" key="7">
    <source>
        <dbReference type="ARBA" id="ARBA00023136"/>
    </source>
</evidence>
<comment type="similarity">
    <text evidence="2">Belongs to the ABC transporter superfamily.</text>
</comment>
<dbReference type="Gene3D" id="3.40.50.300">
    <property type="entry name" value="P-loop containing nucleotide triphosphate hydrolases"/>
    <property type="match status" value="1"/>
</dbReference>
<evidence type="ECO:0000256" key="5">
    <source>
        <dbReference type="ARBA" id="ARBA00022741"/>
    </source>
</evidence>
<dbReference type="GO" id="GO:0005886">
    <property type="term" value="C:plasma membrane"/>
    <property type="evidence" value="ECO:0007669"/>
    <property type="project" value="UniProtKB-SubCell"/>
</dbReference>
<dbReference type="Pfam" id="PF08352">
    <property type="entry name" value="oligo_HPY"/>
    <property type="match status" value="1"/>
</dbReference>
<dbReference type="Proteomes" id="UP000008229">
    <property type="component" value="Chromosome"/>
</dbReference>
<evidence type="ECO:0000259" key="8">
    <source>
        <dbReference type="PROSITE" id="PS50893"/>
    </source>
</evidence>
<dbReference type="AlphaFoldDB" id="D3FD60"/>
<dbReference type="GO" id="GO:0005524">
    <property type="term" value="F:ATP binding"/>
    <property type="evidence" value="ECO:0007669"/>
    <property type="project" value="UniProtKB-KW"/>
</dbReference>
<dbReference type="EMBL" id="CP001854">
    <property type="protein sequence ID" value="ADB53452.1"/>
    <property type="molecule type" value="Genomic_DNA"/>
</dbReference>
<keyword evidence="6" id="KW-0067">ATP-binding</keyword>
<dbReference type="InterPro" id="IPR050388">
    <property type="entry name" value="ABC_Ni/Peptide_Import"/>
</dbReference>
<dbReference type="OrthoDB" id="8481147at2"/>
<dbReference type="FunFam" id="3.40.50.300:FF:000016">
    <property type="entry name" value="Oligopeptide ABC transporter ATP-binding component"/>
    <property type="match status" value="1"/>
</dbReference>
<dbReference type="InterPro" id="IPR013563">
    <property type="entry name" value="Oligopep_ABC_C"/>
</dbReference>
<keyword evidence="7" id="KW-0472">Membrane</keyword>
<evidence type="ECO:0000256" key="3">
    <source>
        <dbReference type="ARBA" id="ARBA00022448"/>
    </source>
</evidence>
<keyword evidence="4" id="KW-1003">Cell membrane</keyword>
<keyword evidence="5" id="KW-0547">Nucleotide-binding</keyword>
<feature type="domain" description="ABC transporter" evidence="8">
    <location>
        <begin position="4"/>
        <end position="253"/>
    </location>
</feature>
<evidence type="ECO:0000256" key="1">
    <source>
        <dbReference type="ARBA" id="ARBA00004202"/>
    </source>
</evidence>
<dbReference type="GO" id="GO:0016887">
    <property type="term" value="F:ATP hydrolysis activity"/>
    <property type="evidence" value="ECO:0007669"/>
    <property type="project" value="InterPro"/>
</dbReference>
<accession>D3FD60</accession>
<evidence type="ECO:0000256" key="2">
    <source>
        <dbReference type="ARBA" id="ARBA00005417"/>
    </source>
</evidence>
<dbReference type="eggNOG" id="COG0444">
    <property type="taxonomic scope" value="Bacteria"/>
</dbReference>
<evidence type="ECO:0000313" key="9">
    <source>
        <dbReference type="EMBL" id="ADB53452.1"/>
    </source>
</evidence>